<evidence type="ECO:0000313" key="1">
    <source>
        <dbReference type="EMBL" id="KKK76237.1"/>
    </source>
</evidence>
<dbReference type="AlphaFoldDB" id="A0A0F8Y484"/>
<name>A0A0F8Y484_9ZZZZ</name>
<comment type="caution">
    <text evidence="1">The sequence shown here is derived from an EMBL/GenBank/DDBJ whole genome shotgun (WGS) entry which is preliminary data.</text>
</comment>
<dbReference type="EMBL" id="LAZR01055495">
    <property type="protein sequence ID" value="KKK76237.1"/>
    <property type="molecule type" value="Genomic_DNA"/>
</dbReference>
<reference evidence="1" key="1">
    <citation type="journal article" date="2015" name="Nature">
        <title>Complex archaea that bridge the gap between prokaryotes and eukaryotes.</title>
        <authorList>
            <person name="Spang A."/>
            <person name="Saw J.H."/>
            <person name="Jorgensen S.L."/>
            <person name="Zaremba-Niedzwiedzka K."/>
            <person name="Martijn J."/>
            <person name="Lind A.E."/>
            <person name="van Eijk R."/>
            <person name="Schleper C."/>
            <person name="Guy L."/>
            <person name="Ettema T.J."/>
        </authorList>
    </citation>
    <scope>NUCLEOTIDE SEQUENCE</scope>
</reference>
<protein>
    <submittedName>
        <fullName evidence="1">Uncharacterized protein</fullName>
    </submittedName>
</protein>
<feature type="non-terminal residue" evidence="1">
    <location>
        <position position="1"/>
    </location>
</feature>
<proteinExistence type="predicted"/>
<sequence>DADVLRAIADLGSIQLAGTVKSEISTDTSEALDPNHIKSGLRKNHDRFWADHKVKRGVNYV</sequence>
<gene>
    <name evidence="1" type="ORF">LCGC14_2865660</name>
</gene>
<accession>A0A0F8Y484</accession>
<organism evidence="1">
    <name type="scientific">marine sediment metagenome</name>
    <dbReference type="NCBI Taxonomy" id="412755"/>
    <lineage>
        <taxon>unclassified sequences</taxon>
        <taxon>metagenomes</taxon>
        <taxon>ecological metagenomes</taxon>
    </lineage>
</organism>